<name>A0ABQ9I1F4_9NEOP</name>
<dbReference type="EMBL" id="JARBHB010000003">
    <property type="protein sequence ID" value="KAJ8890474.1"/>
    <property type="molecule type" value="Genomic_DNA"/>
</dbReference>
<accession>A0ABQ9I1F4</accession>
<reference evidence="3 4" key="1">
    <citation type="submission" date="2023-02" db="EMBL/GenBank/DDBJ databases">
        <title>LHISI_Scaffold_Assembly.</title>
        <authorList>
            <person name="Stuart O.P."/>
            <person name="Cleave R."/>
            <person name="Magrath M.J.L."/>
            <person name="Mikheyev A.S."/>
        </authorList>
    </citation>
    <scope>NUCLEOTIDE SEQUENCE [LARGE SCALE GENOMIC DNA]</scope>
    <source>
        <strain evidence="3">Daus_M_001</strain>
        <tissue evidence="3">Leg muscle</tissue>
    </source>
</reference>
<evidence type="ECO:0000313" key="4">
    <source>
        <dbReference type="Proteomes" id="UP001159363"/>
    </source>
</evidence>
<feature type="domain" description="Endonuclease/exonuclease/phosphatase" evidence="2">
    <location>
        <begin position="348"/>
        <end position="389"/>
    </location>
</feature>
<feature type="region of interest" description="Disordered" evidence="1">
    <location>
        <begin position="180"/>
        <end position="235"/>
    </location>
</feature>
<keyword evidence="4" id="KW-1185">Reference proteome</keyword>
<gene>
    <name evidence="3" type="ORF">PR048_009983</name>
</gene>
<feature type="compositionally biased region" description="Basic and acidic residues" evidence="1">
    <location>
        <begin position="13"/>
        <end position="25"/>
    </location>
</feature>
<proteinExistence type="predicted"/>
<dbReference type="Pfam" id="PF14529">
    <property type="entry name" value="Exo_endo_phos_2"/>
    <property type="match status" value="1"/>
</dbReference>
<evidence type="ECO:0000313" key="3">
    <source>
        <dbReference type="EMBL" id="KAJ8890474.1"/>
    </source>
</evidence>
<sequence>MGPSTWQVRNKRNHEECREKIDHKKTPQLATEEESSRKHDNIEEHQAIPAEMNRKPPPIIITRNHHSHLCPRNIDSIVPIKCTNCGESHSAGDRNCRISQGEINKQEEDNNQHKTKNIQAKAEAKPTSKKKEEIILWELIKSIYSPTKNNCLKKRSPKAHKNIARNATWQLNQKMEESILRTRHAKRQPAESEDEKIDFESTEESTINQDNTPRRNEQQQQKKHIRRTLNTGKNPHQHIIGSLNNQMPQTQEKEIKILLWNANGIKTKDYEFQRFLEEAAIEIALITETKIACKARYKLPRHVAYRTDRHEKGVTTQIGINKVIMHTPIGSQQDSTTITIPTPIGEMAIAAIYSPPDNNLKENLEAIFQKAPNFIIAGDLNRKSPAWGCK</sequence>
<dbReference type="InterPro" id="IPR036691">
    <property type="entry name" value="Endo/exonu/phosph_ase_sf"/>
</dbReference>
<organism evidence="3 4">
    <name type="scientific">Dryococelus australis</name>
    <dbReference type="NCBI Taxonomy" id="614101"/>
    <lineage>
        <taxon>Eukaryota</taxon>
        <taxon>Metazoa</taxon>
        <taxon>Ecdysozoa</taxon>
        <taxon>Arthropoda</taxon>
        <taxon>Hexapoda</taxon>
        <taxon>Insecta</taxon>
        <taxon>Pterygota</taxon>
        <taxon>Neoptera</taxon>
        <taxon>Polyneoptera</taxon>
        <taxon>Phasmatodea</taxon>
        <taxon>Verophasmatodea</taxon>
        <taxon>Anareolatae</taxon>
        <taxon>Phasmatidae</taxon>
        <taxon>Eurycanthinae</taxon>
        <taxon>Dryococelus</taxon>
    </lineage>
</organism>
<evidence type="ECO:0000256" key="1">
    <source>
        <dbReference type="SAM" id="MobiDB-lite"/>
    </source>
</evidence>
<dbReference type="Proteomes" id="UP001159363">
    <property type="component" value="Chromosome 3"/>
</dbReference>
<evidence type="ECO:0000259" key="2">
    <source>
        <dbReference type="Pfam" id="PF14529"/>
    </source>
</evidence>
<feature type="region of interest" description="Disordered" evidence="1">
    <location>
        <begin position="102"/>
        <end position="125"/>
    </location>
</feature>
<dbReference type="Gene3D" id="3.60.10.10">
    <property type="entry name" value="Endonuclease/exonuclease/phosphatase"/>
    <property type="match status" value="1"/>
</dbReference>
<dbReference type="SUPFAM" id="SSF56219">
    <property type="entry name" value="DNase I-like"/>
    <property type="match status" value="1"/>
</dbReference>
<protein>
    <recommendedName>
        <fullName evidence="2">Endonuclease/exonuclease/phosphatase domain-containing protein</fullName>
    </recommendedName>
</protein>
<dbReference type="InterPro" id="IPR005135">
    <property type="entry name" value="Endo/exonuclease/phosphatase"/>
</dbReference>
<feature type="compositionally biased region" description="Acidic residues" evidence="1">
    <location>
        <begin position="191"/>
        <end position="203"/>
    </location>
</feature>
<feature type="region of interest" description="Disordered" evidence="1">
    <location>
        <begin position="1"/>
        <end position="42"/>
    </location>
</feature>
<comment type="caution">
    <text evidence="3">The sequence shown here is derived from an EMBL/GenBank/DDBJ whole genome shotgun (WGS) entry which is preliminary data.</text>
</comment>